<protein>
    <submittedName>
        <fullName evidence="2">Uncharacterized protein</fullName>
    </submittedName>
</protein>
<gene>
    <name evidence="2" type="ORF">A605_13230</name>
</gene>
<name>M1NVZ1_9CORY</name>
<sequence>MRRGALRLPGRDVLARAAGVRVVRGRYLPCRALVPGQVETGLIRGSPRGARGRHPCGARTRGGVPSRPTLRWPLRLGPAAHRAAEAVDERTAVTAADHVTGVPGIARAAAEALLAGIPGATGTGTGTGIGPGALVAGIPPARAIVASAFIHASQGIAGKRDQRY</sequence>
<keyword evidence="3" id="KW-1185">Reference proteome</keyword>
<evidence type="ECO:0000313" key="3">
    <source>
        <dbReference type="Proteomes" id="UP000011723"/>
    </source>
</evidence>
<evidence type="ECO:0000313" key="2">
    <source>
        <dbReference type="EMBL" id="AGF73642.1"/>
    </source>
</evidence>
<dbReference type="HOGENOM" id="CLU_1616240_0_0_11"/>
<dbReference type="EMBL" id="CP003697">
    <property type="protein sequence ID" value="AGF73642.1"/>
    <property type="molecule type" value="Genomic_DNA"/>
</dbReference>
<reference evidence="2 3" key="1">
    <citation type="journal article" date="2012" name="Stand. Genomic Sci.">
        <title>Genome sequence of the halotolerant bacterium Corynebacterium halotolerans type strain YIM 70093(T) (= DSM 44683(T)).</title>
        <authorList>
            <person name="Ruckert C."/>
            <person name="Albersmeier A."/>
            <person name="Al-Dilaimi A."/>
            <person name="Niehaus K."/>
            <person name="Szczepanowski R."/>
            <person name="Kalinowski J."/>
        </authorList>
    </citation>
    <scope>NUCLEOTIDE SEQUENCE [LARGE SCALE GENOMIC DNA]</scope>
    <source>
        <strain evidence="2">YIM 70093</strain>
    </source>
</reference>
<feature type="region of interest" description="Disordered" evidence="1">
    <location>
        <begin position="44"/>
        <end position="68"/>
    </location>
</feature>
<accession>M1NVZ1</accession>
<dbReference type="Proteomes" id="UP000011723">
    <property type="component" value="Chromosome"/>
</dbReference>
<dbReference type="AlphaFoldDB" id="M1NVZ1"/>
<dbReference type="KEGG" id="chn:A605_13230"/>
<evidence type="ECO:0000256" key="1">
    <source>
        <dbReference type="SAM" id="MobiDB-lite"/>
    </source>
</evidence>
<proteinExistence type="predicted"/>
<organism evidence="2 3">
    <name type="scientific">Corynebacterium halotolerans YIM 70093 = DSM 44683</name>
    <dbReference type="NCBI Taxonomy" id="1121362"/>
    <lineage>
        <taxon>Bacteria</taxon>
        <taxon>Bacillati</taxon>
        <taxon>Actinomycetota</taxon>
        <taxon>Actinomycetes</taxon>
        <taxon>Mycobacteriales</taxon>
        <taxon>Corynebacteriaceae</taxon>
        <taxon>Corynebacterium</taxon>
    </lineage>
</organism>